<proteinExistence type="predicted"/>
<protein>
    <submittedName>
        <fullName evidence="1">Uncharacterized protein</fullName>
    </submittedName>
</protein>
<evidence type="ECO:0000313" key="2">
    <source>
        <dbReference type="Proteomes" id="UP000077755"/>
    </source>
</evidence>
<evidence type="ECO:0000313" key="1">
    <source>
        <dbReference type="EMBL" id="WOH08490.1"/>
    </source>
</evidence>
<reference evidence="1" key="1">
    <citation type="journal article" date="2016" name="Nat. Genet.">
        <title>A high-quality carrot genome assembly provides new insights into carotenoid accumulation and asterid genome evolution.</title>
        <authorList>
            <person name="Iorizzo M."/>
            <person name="Ellison S."/>
            <person name="Senalik D."/>
            <person name="Zeng P."/>
            <person name="Satapoomin P."/>
            <person name="Huang J."/>
            <person name="Bowman M."/>
            <person name="Iovene M."/>
            <person name="Sanseverino W."/>
            <person name="Cavagnaro P."/>
            <person name="Yildiz M."/>
            <person name="Macko-Podgorni A."/>
            <person name="Moranska E."/>
            <person name="Grzebelus E."/>
            <person name="Grzebelus D."/>
            <person name="Ashrafi H."/>
            <person name="Zheng Z."/>
            <person name="Cheng S."/>
            <person name="Spooner D."/>
            <person name="Van Deynze A."/>
            <person name="Simon P."/>
        </authorList>
    </citation>
    <scope>NUCLEOTIDE SEQUENCE</scope>
    <source>
        <tissue evidence="1">Leaf</tissue>
    </source>
</reference>
<keyword evidence="2" id="KW-1185">Reference proteome</keyword>
<name>A0AAF0XI43_DAUCS</name>
<gene>
    <name evidence="1" type="ORF">DCAR_0727931</name>
</gene>
<accession>A0AAF0XI43</accession>
<dbReference type="EMBL" id="CP093349">
    <property type="protein sequence ID" value="WOH08490.1"/>
    <property type="molecule type" value="Genomic_DNA"/>
</dbReference>
<dbReference type="Proteomes" id="UP000077755">
    <property type="component" value="Chromosome 7"/>
</dbReference>
<dbReference type="AlphaFoldDB" id="A0AAF0XI43"/>
<organism evidence="1 2">
    <name type="scientific">Daucus carota subsp. sativus</name>
    <name type="common">Carrot</name>
    <dbReference type="NCBI Taxonomy" id="79200"/>
    <lineage>
        <taxon>Eukaryota</taxon>
        <taxon>Viridiplantae</taxon>
        <taxon>Streptophyta</taxon>
        <taxon>Embryophyta</taxon>
        <taxon>Tracheophyta</taxon>
        <taxon>Spermatophyta</taxon>
        <taxon>Magnoliopsida</taxon>
        <taxon>eudicotyledons</taxon>
        <taxon>Gunneridae</taxon>
        <taxon>Pentapetalae</taxon>
        <taxon>asterids</taxon>
        <taxon>campanulids</taxon>
        <taxon>Apiales</taxon>
        <taxon>Apiaceae</taxon>
        <taxon>Apioideae</taxon>
        <taxon>Scandiceae</taxon>
        <taxon>Daucinae</taxon>
        <taxon>Daucus</taxon>
        <taxon>Daucus sect. Daucus</taxon>
    </lineage>
</organism>
<sequence>MIFKSEAHKRDVARDLRPTGASVKKNSIMPARVKRSADLRNKYCNDTRLSFEAGDTRRDPILVFMVAAL</sequence>
<reference evidence="1" key="2">
    <citation type="submission" date="2022-03" db="EMBL/GenBank/DDBJ databases">
        <title>Draft title - Genomic analysis of global carrot germplasm unveils the trajectory of domestication and the origin of high carotenoid orange carrot.</title>
        <authorList>
            <person name="Iorizzo M."/>
            <person name="Ellison S."/>
            <person name="Senalik D."/>
            <person name="Macko-Podgorni A."/>
            <person name="Grzebelus D."/>
            <person name="Bostan H."/>
            <person name="Rolling W."/>
            <person name="Curaba J."/>
            <person name="Simon P."/>
        </authorList>
    </citation>
    <scope>NUCLEOTIDE SEQUENCE</scope>
    <source>
        <tissue evidence="1">Leaf</tissue>
    </source>
</reference>